<comment type="caution">
    <text evidence="3">The sequence shown here is derived from an EMBL/GenBank/DDBJ whole genome shotgun (WGS) entry which is preliminary data.</text>
</comment>
<sequence>MLMRGGCLVLLLCGTVAARAQTVPAPGAPTTEPPVKAVPQTERKSKPERVDEDAPESPAEGRSARGSRPERSARGARGSQGREARAGRGARGAGGAGRTKREH</sequence>
<gene>
    <name evidence="3" type="ORF">GCM10011495_09320</name>
</gene>
<dbReference type="Proteomes" id="UP000637774">
    <property type="component" value="Unassembled WGS sequence"/>
</dbReference>
<name>A0ABQ1ZXL2_9BACT</name>
<evidence type="ECO:0000256" key="2">
    <source>
        <dbReference type="SAM" id="SignalP"/>
    </source>
</evidence>
<keyword evidence="4" id="KW-1185">Reference proteome</keyword>
<feature type="chain" id="PRO_5045275943" evidence="2">
    <location>
        <begin position="21"/>
        <end position="103"/>
    </location>
</feature>
<feature type="region of interest" description="Disordered" evidence="1">
    <location>
        <begin position="23"/>
        <end position="103"/>
    </location>
</feature>
<evidence type="ECO:0000313" key="4">
    <source>
        <dbReference type="Proteomes" id="UP000637774"/>
    </source>
</evidence>
<evidence type="ECO:0000256" key="1">
    <source>
        <dbReference type="SAM" id="MobiDB-lite"/>
    </source>
</evidence>
<organism evidence="3 4">
    <name type="scientific">Hymenobacter frigidus</name>
    <dbReference type="NCBI Taxonomy" id="1524095"/>
    <lineage>
        <taxon>Bacteria</taxon>
        <taxon>Pseudomonadati</taxon>
        <taxon>Bacteroidota</taxon>
        <taxon>Cytophagia</taxon>
        <taxon>Cytophagales</taxon>
        <taxon>Hymenobacteraceae</taxon>
        <taxon>Hymenobacter</taxon>
    </lineage>
</organism>
<keyword evidence="2" id="KW-0732">Signal</keyword>
<evidence type="ECO:0000313" key="3">
    <source>
        <dbReference type="EMBL" id="GGH81903.1"/>
    </source>
</evidence>
<proteinExistence type="predicted"/>
<dbReference type="EMBL" id="BMGY01000006">
    <property type="protein sequence ID" value="GGH81903.1"/>
    <property type="molecule type" value="Genomic_DNA"/>
</dbReference>
<accession>A0ABQ1ZXL2</accession>
<protein>
    <submittedName>
        <fullName evidence="3">Uncharacterized protein</fullName>
    </submittedName>
</protein>
<feature type="signal peptide" evidence="2">
    <location>
        <begin position="1"/>
        <end position="20"/>
    </location>
</feature>
<reference evidence="4" key="1">
    <citation type="journal article" date="2019" name="Int. J. Syst. Evol. Microbiol.">
        <title>The Global Catalogue of Microorganisms (GCM) 10K type strain sequencing project: providing services to taxonomists for standard genome sequencing and annotation.</title>
        <authorList>
            <consortium name="The Broad Institute Genomics Platform"/>
            <consortium name="The Broad Institute Genome Sequencing Center for Infectious Disease"/>
            <person name="Wu L."/>
            <person name="Ma J."/>
        </authorList>
    </citation>
    <scope>NUCLEOTIDE SEQUENCE [LARGE SCALE GENOMIC DNA]</scope>
    <source>
        <strain evidence="4">CGMCC 1.14966</strain>
    </source>
</reference>